<dbReference type="Pfam" id="PF04075">
    <property type="entry name" value="F420H2_quin_red"/>
    <property type="match status" value="1"/>
</dbReference>
<reference evidence="1" key="1">
    <citation type="submission" date="2024-05" db="EMBL/GenBank/DDBJ databases">
        <authorList>
            <person name="Yu L."/>
        </authorList>
    </citation>
    <scope>NUCLEOTIDE SEQUENCE</scope>
    <source>
        <strain evidence="1">G08B096</strain>
    </source>
</reference>
<sequence length="149" mass="16506">MTAGRVKRTFLTVLKHTLNPLTLRAARRGRGPFALVRHVGRKSGATYETPLILARVPGGFIAELTYGPEVNWYRNIVAAGRCTVVWRGREHPVDGIEPYDAEAGRRAFGFPASALLKLLRRHEFRFLHEARADAGSAEATHPEASHPEA</sequence>
<dbReference type="InterPro" id="IPR004378">
    <property type="entry name" value="F420H2_quin_Rdtase"/>
</dbReference>
<dbReference type="GO" id="GO:0016491">
    <property type="term" value="F:oxidoreductase activity"/>
    <property type="evidence" value="ECO:0007669"/>
    <property type="project" value="InterPro"/>
</dbReference>
<evidence type="ECO:0000313" key="1">
    <source>
        <dbReference type="EMBL" id="XBX82934.1"/>
    </source>
</evidence>
<accession>A0AAU7WB46</accession>
<gene>
    <name evidence="1" type="ORF">ABIQ69_03135</name>
</gene>
<dbReference type="Gene3D" id="2.30.110.10">
    <property type="entry name" value="Electron Transport, Fmn-binding Protein, Chain A"/>
    <property type="match status" value="1"/>
</dbReference>
<dbReference type="NCBIfam" id="TIGR00026">
    <property type="entry name" value="hi_GC_TIGR00026"/>
    <property type="match status" value="1"/>
</dbReference>
<dbReference type="InterPro" id="IPR012349">
    <property type="entry name" value="Split_barrel_FMN-bd"/>
</dbReference>
<proteinExistence type="predicted"/>
<dbReference type="EMBL" id="CP158374">
    <property type="protein sequence ID" value="XBX82934.1"/>
    <property type="molecule type" value="Genomic_DNA"/>
</dbReference>
<dbReference type="AlphaFoldDB" id="A0AAU7WB46"/>
<protein>
    <submittedName>
        <fullName evidence="1">Nitroreductase family deazaflavin-dependent oxidoreductase</fullName>
    </submittedName>
</protein>
<name>A0AAU7WB46_9MICO</name>
<organism evidence="1">
    <name type="scientific">Agromyces sp. G08B096</name>
    <dbReference type="NCBI Taxonomy" id="3156399"/>
    <lineage>
        <taxon>Bacteria</taxon>
        <taxon>Bacillati</taxon>
        <taxon>Actinomycetota</taxon>
        <taxon>Actinomycetes</taxon>
        <taxon>Micrococcales</taxon>
        <taxon>Microbacteriaceae</taxon>
        <taxon>Agromyces</taxon>
    </lineage>
</organism>
<dbReference type="RefSeq" id="WP_350348950.1">
    <property type="nucleotide sequence ID" value="NZ_CP158374.1"/>
</dbReference>